<dbReference type="PANTHER" id="PTHR43309">
    <property type="entry name" value="5-OXOPROLINASE SUBUNIT C"/>
    <property type="match status" value="1"/>
</dbReference>
<organism evidence="6 7">
    <name type="scientific">Comamonas aquatica DA1877</name>
    <dbReference type="NCBI Taxonomy" id="1457173"/>
    <lineage>
        <taxon>Bacteria</taxon>
        <taxon>Pseudomonadati</taxon>
        <taxon>Pseudomonadota</taxon>
        <taxon>Betaproteobacteria</taxon>
        <taxon>Burkholderiales</taxon>
        <taxon>Comamonadaceae</taxon>
        <taxon>Comamonas</taxon>
    </lineage>
</organism>
<dbReference type="InterPro" id="IPR052708">
    <property type="entry name" value="PxpC"/>
</dbReference>
<dbReference type="Gene3D" id="3.30.1360.40">
    <property type="match status" value="1"/>
</dbReference>
<dbReference type="AlphaFoldDB" id="A0A014MLW1"/>
<keyword evidence="1" id="KW-0547">Nucleotide-binding</keyword>
<evidence type="ECO:0000259" key="4">
    <source>
        <dbReference type="SMART" id="SM00796"/>
    </source>
</evidence>
<dbReference type="GO" id="GO:0016787">
    <property type="term" value="F:hydrolase activity"/>
    <property type="evidence" value="ECO:0007669"/>
    <property type="project" value="UniProtKB-KW"/>
</dbReference>
<dbReference type="SUPFAM" id="SSF160467">
    <property type="entry name" value="PH0987 N-terminal domain-like"/>
    <property type="match status" value="1"/>
</dbReference>
<dbReference type="InterPro" id="IPR003778">
    <property type="entry name" value="CT_A_B"/>
</dbReference>
<proteinExistence type="predicted"/>
<evidence type="ECO:0000259" key="5">
    <source>
        <dbReference type="SMART" id="SM00797"/>
    </source>
</evidence>
<dbReference type="PANTHER" id="PTHR43309:SF3">
    <property type="entry name" value="5-OXOPROLINASE SUBUNIT C"/>
    <property type="match status" value="1"/>
</dbReference>
<dbReference type="PATRIC" id="fig|1457173.3.peg.3001"/>
<dbReference type="SMART" id="SM00797">
    <property type="entry name" value="AHS2"/>
    <property type="match status" value="1"/>
</dbReference>
<keyword evidence="2" id="KW-0378">Hydrolase</keyword>
<reference evidence="6 7" key="1">
    <citation type="submission" date="2014-01" db="EMBL/GenBank/DDBJ databases">
        <title>Interspecies Systems Biology Uncovers Metabolites Affecting C. elegans Gene Expression and Life History Traits.</title>
        <authorList>
            <person name="Watson E."/>
            <person name="Macneil L.T."/>
            <person name="Ritter A.D."/>
            <person name="Yilmaz L.S."/>
            <person name="Rosebrock A.P."/>
            <person name="Caudy A.A."/>
            <person name="Walhout A.J."/>
        </authorList>
    </citation>
    <scope>NUCLEOTIDE SEQUENCE [LARGE SCALE GENOMIC DNA]</scope>
    <source>
        <strain evidence="6 7">DA1877</strain>
    </source>
</reference>
<evidence type="ECO:0000313" key="7">
    <source>
        <dbReference type="Proteomes" id="UP000020766"/>
    </source>
</evidence>
<sequence>MRFLPASDQALLVELDDLAQTMALYRAALALPIAGVQELIPAARTVLVHYAPWQVRTPELIRALARLGAQALRDCDAAHASQGRVVDIPVHYTGEDLPDVAQLLGLSVAEVIARHSGQPYDAAFAGFAPGFVYLSGGANFQVPRRTSPRTRVPAGSVALGGNFSAVYPSASPGGWQLIGVTEVPMWDLARAEPAYIQPGFRVQFVDADRQGAQVFLPAATQSSASNQPPALDAPAQKAIEFVSPGLQSIFQDSGRHGMSGLGISASGALDQGAMRQANRRVGNPVHTPVLENVLGQLVLRAHGACTLAVSGAQVALRVRSADGHSWEVPGDQAVALDDGDTLQLGAVEAGVRCYVAVRGGWGVDPVLGSCATDTLALVGPQAVQAGQRVVVGQAVPAQHLRAVEPGAGARPSLPRAGETVTLDVVLGPRTDWFTAQALQTLTGQTWRVTPQSNRIGMRLEGAQPLERRNPAELPSEGTVVGAIQVPISGQPVLFLADHPLTGGYPVIASLASYHLDLAAQIPVDCRIQFRVVAPFFEEVQGLAEGGPV</sequence>
<dbReference type="Gene3D" id="2.40.100.10">
    <property type="entry name" value="Cyclophilin-like"/>
    <property type="match status" value="2"/>
</dbReference>
<keyword evidence="7" id="KW-1185">Reference proteome</keyword>
<dbReference type="SUPFAM" id="SSF50891">
    <property type="entry name" value="Cyclophilin-like"/>
    <property type="match status" value="2"/>
</dbReference>
<protein>
    <submittedName>
        <fullName evidence="6">Biotin carboxyl carrier protein</fullName>
    </submittedName>
</protein>
<evidence type="ECO:0000256" key="1">
    <source>
        <dbReference type="ARBA" id="ARBA00022741"/>
    </source>
</evidence>
<dbReference type="Pfam" id="PF02682">
    <property type="entry name" value="CT_C_D"/>
    <property type="match status" value="1"/>
</dbReference>
<dbReference type="GO" id="GO:0005524">
    <property type="term" value="F:ATP binding"/>
    <property type="evidence" value="ECO:0007669"/>
    <property type="project" value="UniProtKB-KW"/>
</dbReference>
<dbReference type="InterPro" id="IPR003833">
    <property type="entry name" value="CT_C_D"/>
</dbReference>
<dbReference type="STRING" id="225991.MA05_08505"/>
<accession>A0A014MLW1</accession>
<dbReference type="Proteomes" id="UP000020766">
    <property type="component" value="Unassembled WGS sequence"/>
</dbReference>
<dbReference type="SMART" id="SM00796">
    <property type="entry name" value="AHS1"/>
    <property type="match status" value="1"/>
</dbReference>
<gene>
    <name evidence="6" type="ORF">AX13_07895</name>
</gene>
<feature type="domain" description="Carboxyltransferase" evidence="5">
    <location>
        <begin position="260"/>
        <end position="548"/>
    </location>
</feature>
<keyword evidence="3" id="KW-0067">ATP-binding</keyword>
<evidence type="ECO:0000256" key="2">
    <source>
        <dbReference type="ARBA" id="ARBA00022801"/>
    </source>
</evidence>
<dbReference type="RefSeq" id="WP_043386072.1">
    <property type="nucleotide sequence ID" value="NZ_JBOK01000020.1"/>
</dbReference>
<comment type="caution">
    <text evidence="6">The sequence shown here is derived from an EMBL/GenBank/DDBJ whole genome shotgun (WGS) entry which is preliminary data.</text>
</comment>
<feature type="domain" description="Carboxyltransferase" evidence="4">
    <location>
        <begin position="1"/>
        <end position="196"/>
    </location>
</feature>
<name>A0A014MLW1_9BURK</name>
<dbReference type="InterPro" id="IPR029000">
    <property type="entry name" value="Cyclophilin-like_dom_sf"/>
</dbReference>
<evidence type="ECO:0000313" key="6">
    <source>
        <dbReference type="EMBL" id="EXU79114.1"/>
    </source>
</evidence>
<evidence type="ECO:0000256" key="3">
    <source>
        <dbReference type="ARBA" id="ARBA00022840"/>
    </source>
</evidence>
<dbReference type="Pfam" id="PF02626">
    <property type="entry name" value="CT_A_B"/>
    <property type="match status" value="1"/>
</dbReference>
<dbReference type="EMBL" id="JBOK01000020">
    <property type="protein sequence ID" value="EXU79114.1"/>
    <property type="molecule type" value="Genomic_DNA"/>
</dbReference>